<keyword evidence="5" id="KW-1185">Reference proteome</keyword>
<comment type="caution">
    <text evidence="4">The sequence shown here is derived from an EMBL/GenBank/DDBJ whole genome shotgun (WGS) entry which is preliminary data.</text>
</comment>
<dbReference type="PROSITE" id="PS50110">
    <property type="entry name" value="RESPONSE_REGULATORY"/>
    <property type="match status" value="1"/>
</dbReference>
<dbReference type="InterPro" id="IPR011006">
    <property type="entry name" value="CheY-like_superfamily"/>
</dbReference>
<dbReference type="RefSeq" id="WP_082740169.1">
    <property type="nucleotide sequence ID" value="NZ_JAUSVM010000001.1"/>
</dbReference>
<feature type="domain" description="Response regulatory" evidence="3">
    <location>
        <begin position="2"/>
        <end position="114"/>
    </location>
</feature>
<keyword evidence="1 2" id="KW-0597">Phosphoprotein</keyword>
<dbReference type="SMART" id="SM00448">
    <property type="entry name" value="REC"/>
    <property type="match status" value="1"/>
</dbReference>
<feature type="modified residue" description="4-aspartylphosphate" evidence="2">
    <location>
        <position position="49"/>
    </location>
</feature>
<evidence type="ECO:0000256" key="2">
    <source>
        <dbReference type="PROSITE-ProRule" id="PRU00169"/>
    </source>
</evidence>
<dbReference type="Gene3D" id="3.40.50.2300">
    <property type="match status" value="1"/>
</dbReference>
<proteinExistence type="predicted"/>
<dbReference type="CDD" id="cd00156">
    <property type="entry name" value="REC"/>
    <property type="match status" value="1"/>
</dbReference>
<dbReference type="InterPro" id="IPR001789">
    <property type="entry name" value="Sig_transdc_resp-reg_receiver"/>
</dbReference>
<reference evidence="4 5" key="1">
    <citation type="submission" date="2023-07" db="EMBL/GenBank/DDBJ databases">
        <title>Sequencing the genomes of 1000 actinobacteria strains.</title>
        <authorList>
            <person name="Klenk H.-P."/>
        </authorList>
    </citation>
    <scope>NUCLEOTIDE SEQUENCE [LARGE SCALE GENOMIC DNA]</scope>
    <source>
        <strain evidence="4 5">DSM 14785</strain>
    </source>
</reference>
<organism evidence="4 5">
    <name type="scientific">Cellulomonas iranensis</name>
    <dbReference type="NCBI Taxonomy" id="76862"/>
    <lineage>
        <taxon>Bacteria</taxon>
        <taxon>Bacillati</taxon>
        <taxon>Actinomycetota</taxon>
        <taxon>Actinomycetes</taxon>
        <taxon>Micrococcales</taxon>
        <taxon>Cellulomonadaceae</taxon>
        <taxon>Cellulomonas</taxon>
    </lineage>
</organism>
<dbReference type="Proteomes" id="UP001240250">
    <property type="component" value="Unassembled WGS sequence"/>
</dbReference>
<evidence type="ECO:0000313" key="5">
    <source>
        <dbReference type="Proteomes" id="UP001240250"/>
    </source>
</evidence>
<dbReference type="InterPro" id="IPR050595">
    <property type="entry name" value="Bact_response_regulator"/>
</dbReference>
<protein>
    <submittedName>
        <fullName evidence="4">CheY-like chemotaxis protein</fullName>
    </submittedName>
</protein>
<accession>A0ABU0GKI0</accession>
<evidence type="ECO:0000259" key="3">
    <source>
        <dbReference type="PROSITE" id="PS50110"/>
    </source>
</evidence>
<dbReference type="PANTHER" id="PTHR44591">
    <property type="entry name" value="STRESS RESPONSE REGULATOR PROTEIN 1"/>
    <property type="match status" value="1"/>
</dbReference>
<dbReference type="SUPFAM" id="SSF52172">
    <property type="entry name" value="CheY-like"/>
    <property type="match status" value="1"/>
</dbReference>
<sequence length="117" mass="11713">MRALVVDDDTVSRLVLAHILRKAGWDVAQADDVAAAVAAAPGADVVFCDYRLPSGTGLDVLAGVRGACADVPFVLVTGVVEHAAVGDDPPQGVTALLSKPVSTATVTRVLAGLGPAA</sequence>
<dbReference type="Pfam" id="PF00072">
    <property type="entry name" value="Response_reg"/>
    <property type="match status" value="1"/>
</dbReference>
<dbReference type="PANTHER" id="PTHR44591:SF3">
    <property type="entry name" value="RESPONSE REGULATORY DOMAIN-CONTAINING PROTEIN"/>
    <property type="match status" value="1"/>
</dbReference>
<name>A0ABU0GKI0_9CELL</name>
<evidence type="ECO:0000256" key="1">
    <source>
        <dbReference type="ARBA" id="ARBA00022553"/>
    </source>
</evidence>
<evidence type="ECO:0000313" key="4">
    <source>
        <dbReference type="EMBL" id="MDQ0425226.1"/>
    </source>
</evidence>
<gene>
    <name evidence="4" type="ORF">JO380_001607</name>
</gene>
<dbReference type="EMBL" id="JAUSVM010000001">
    <property type="protein sequence ID" value="MDQ0425226.1"/>
    <property type="molecule type" value="Genomic_DNA"/>
</dbReference>